<evidence type="ECO:0000256" key="2">
    <source>
        <dbReference type="SAM" id="Phobius"/>
    </source>
</evidence>
<evidence type="ECO:0000313" key="5">
    <source>
        <dbReference type="Proteomes" id="UP001239445"/>
    </source>
</evidence>
<dbReference type="Pfam" id="PF06985">
    <property type="entry name" value="HET"/>
    <property type="match status" value="1"/>
</dbReference>
<feature type="region of interest" description="Disordered" evidence="1">
    <location>
        <begin position="827"/>
        <end position="861"/>
    </location>
</feature>
<evidence type="ECO:0000256" key="1">
    <source>
        <dbReference type="SAM" id="MobiDB-lite"/>
    </source>
</evidence>
<keyword evidence="5" id="KW-1185">Reference proteome</keyword>
<dbReference type="PANTHER" id="PTHR33112:SF16">
    <property type="entry name" value="HETEROKARYON INCOMPATIBILITY DOMAIN-CONTAINING PROTEIN"/>
    <property type="match status" value="1"/>
</dbReference>
<dbReference type="PANTHER" id="PTHR33112">
    <property type="entry name" value="DOMAIN PROTEIN, PUTATIVE-RELATED"/>
    <property type="match status" value="1"/>
</dbReference>
<dbReference type="Proteomes" id="UP001239445">
    <property type="component" value="Unassembled WGS sequence"/>
</dbReference>
<reference evidence="4" key="1">
    <citation type="submission" date="2023-06" db="EMBL/GenBank/DDBJ databases">
        <title>Genome-scale phylogeny and comparative genomics of the fungal order Sordariales.</title>
        <authorList>
            <consortium name="Lawrence Berkeley National Laboratory"/>
            <person name="Hensen N."/>
            <person name="Bonometti L."/>
            <person name="Westerberg I."/>
            <person name="Brannstrom I.O."/>
            <person name="Guillou S."/>
            <person name="Cros-Aarteil S."/>
            <person name="Calhoun S."/>
            <person name="Haridas S."/>
            <person name="Kuo A."/>
            <person name="Mondo S."/>
            <person name="Pangilinan J."/>
            <person name="Riley R."/>
            <person name="Labutti K."/>
            <person name="Andreopoulos B."/>
            <person name="Lipzen A."/>
            <person name="Chen C."/>
            <person name="Yanf M."/>
            <person name="Daum C."/>
            <person name="Ng V."/>
            <person name="Clum A."/>
            <person name="Steindorff A."/>
            <person name="Ohm R."/>
            <person name="Martin F."/>
            <person name="Silar P."/>
            <person name="Natvig D."/>
            <person name="Lalanne C."/>
            <person name="Gautier V."/>
            <person name="Ament-Velasquez S.L."/>
            <person name="Kruys A."/>
            <person name="Hutchinson M.I."/>
            <person name="Powell A.J."/>
            <person name="Barry K."/>
            <person name="Miller A.N."/>
            <person name="Grigoriev I.V."/>
            <person name="Debuchy R."/>
            <person name="Gladieux P."/>
            <person name="Thoren M.H."/>
            <person name="Johannesson H."/>
        </authorList>
    </citation>
    <scope>NUCLEOTIDE SEQUENCE</scope>
    <source>
        <strain evidence="4">PSN4</strain>
    </source>
</reference>
<feature type="domain" description="Heterokaryon incompatibility" evidence="3">
    <location>
        <begin position="315"/>
        <end position="467"/>
    </location>
</feature>
<protein>
    <submittedName>
        <fullName evidence="4">Heterokaryon incompatibility protein-domain-containing protein</fullName>
    </submittedName>
</protein>
<feature type="transmembrane region" description="Helical" evidence="2">
    <location>
        <begin position="33"/>
        <end position="56"/>
    </location>
</feature>
<gene>
    <name evidence="4" type="ORF">QBC47DRAFT_124507</name>
</gene>
<comment type="caution">
    <text evidence="4">The sequence shown here is derived from an EMBL/GenBank/DDBJ whole genome shotgun (WGS) entry which is preliminary data.</text>
</comment>
<evidence type="ECO:0000313" key="4">
    <source>
        <dbReference type="EMBL" id="KAK1750055.1"/>
    </source>
</evidence>
<name>A0AAJ0B2L6_9PEZI</name>
<keyword evidence="2" id="KW-0472">Membrane</keyword>
<dbReference type="EMBL" id="MU839849">
    <property type="protein sequence ID" value="KAK1750055.1"/>
    <property type="molecule type" value="Genomic_DNA"/>
</dbReference>
<evidence type="ECO:0000259" key="3">
    <source>
        <dbReference type="Pfam" id="PF06985"/>
    </source>
</evidence>
<sequence>MAGFPSKFLQRLFTTTTNALQPDEPFVIRDVPFVFLAAILAVSGLAAVFLLLFLWFMRNTMASLVSNLSTWLGEALPGLGPIVYAASFGYLTVQPPRFREPDIFSHSNLCRNCEDAVRASALLCGRRGRLVRTVEKIPLFDSLDEMQRSWSGCQLCEALLSNKKQDDAQVPEVRGYGTMNTPVPSGRPRRRLFLRLTYRRSSSRLSQGLLTACLDDATGVTEFTDIAISTGPLKESGLRDPARNDSWLFTGSHPTLDKVARWIRTCSETHESCQLTESDTGFLPSRLLFVGSMSEPALRVVETKTDSLDEQNSRYVALSHCWGGQVSCQLTAQNYSGMRDSISPDVLPQNFRDAVLVTRHLGIPYLWIDSLCILQDSLADWAAESPTMGLVFARAVVVIAATASENAHGGCFRTLPAPTYELELMRSEKAREQCYISFGPHRSSVRTLFDTRVETAPLTKRAWAFQERLLSRRLVHFCSDMVLFECNSIQASEFDPVGVSYEKEPYAIREGRIISWFEHTLLDPLVRMTRLGGLDVSEKDRARRGIRGALDVLQLLGRVPDQPTLAERVEFSKRWFDIVSAYSEGALTRQTDKLVAVSGVAALVQTHARVPYLAGLWDANSVLEMQLLWFVVGNVHPKTEPYCAPSWSWAAVNGRIGLLPRDDLQTTRLRSESIVFRAQVRKSAVFYKDMEVEDATNLIDFGSLSLSGPTADVTLRANTLETLYLTLKGGILGLGVALEFFPDYDPGDIEEAWATSQLYALRLLTIRHSDRQERHYGIVLRVKSRTVRPRREATRFMFTRGFGSDSDSDDDDDIVYERIGVWTATGDIGGGNINGPPSSRASSSLTGGGGPRWKRRDVTVV</sequence>
<organism evidence="4 5">
    <name type="scientific">Echria macrotheca</name>
    <dbReference type="NCBI Taxonomy" id="438768"/>
    <lineage>
        <taxon>Eukaryota</taxon>
        <taxon>Fungi</taxon>
        <taxon>Dikarya</taxon>
        <taxon>Ascomycota</taxon>
        <taxon>Pezizomycotina</taxon>
        <taxon>Sordariomycetes</taxon>
        <taxon>Sordariomycetidae</taxon>
        <taxon>Sordariales</taxon>
        <taxon>Schizotheciaceae</taxon>
        <taxon>Echria</taxon>
    </lineage>
</organism>
<accession>A0AAJ0B2L6</accession>
<feature type="transmembrane region" description="Helical" evidence="2">
    <location>
        <begin position="68"/>
        <end position="91"/>
    </location>
</feature>
<keyword evidence="2" id="KW-0812">Transmembrane</keyword>
<proteinExistence type="predicted"/>
<dbReference type="AlphaFoldDB" id="A0AAJ0B2L6"/>
<dbReference type="InterPro" id="IPR010730">
    <property type="entry name" value="HET"/>
</dbReference>
<keyword evidence="2" id="KW-1133">Transmembrane helix</keyword>